<dbReference type="KEGG" id="gpi:GPICK_14820"/>
<dbReference type="OrthoDB" id="9813820at2"/>
<dbReference type="Gene3D" id="3.40.30.10">
    <property type="entry name" value="Glutaredoxin"/>
    <property type="match status" value="1"/>
</dbReference>
<evidence type="ECO:0000313" key="4">
    <source>
        <dbReference type="Proteomes" id="UP000057609"/>
    </source>
</evidence>
<keyword evidence="1" id="KW-0732">Signal</keyword>
<dbReference type="PANTHER" id="PTHR42852:SF18">
    <property type="entry name" value="CHROMOSOME UNDETERMINED SCAFFOLD_47, WHOLE GENOME SHOTGUN SEQUENCE"/>
    <property type="match status" value="1"/>
</dbReference>
<dbReference type="GO" id="GO:0016209">
    <property type="term" value="F:antioxidant activity"/>
    <property type="evidence" value="ECO:0007669"/>
    <property type="project" value="InterPro"/>
</dbReference>
<dbReference type="AlphaFoldDB" id="A0A0B5BK73"/>
<feature type="signal peptide" evidence="1">
    <location>
        <begin position="1"/>
        <end position="27"/>
    </location>
</feature>
<dbReference type="Pfam" id="PF00578">
    <property type="entry name" value="AhpC-TSA"/>
    <property type="match status" value="1"/>
</dbReference>
<feature type="domain" description="Thioredoxin" evidence="2">
    <location>
        <begin position="29"/>
        <end position="169"/>
    </location>
</feature>
<dbReference type="InterPro" id="IPR000866">
    <property type="entry name" value="AhpC/TSA"/>
</dbReference>
<keyword evidence="4" id="KW-1185">Reference proteome</keyword>
<protein>
    <submittedName>
        <fullName evidence="3">Thioredoxin</fullName>
    </submittedName>
</protein>
<name>A0A0B5BK73_9BACT</name>
<evidence type="ECO:0000259" key="2">
    <source>
        <dbReference type="PROSITE" id="PS51352"/>
    </source>
</evidence>
<dbReference type="STRING" id="345632.GPICK_14820"/>
<dbReference type="PROSITE" id="PS51352">
    <property type="entry name" value="THIOREDOXIN_2"/>
    <property type="match status" value="1"/>
</dbReference>
<feature type="chain" id="PRO_5002100238" evidence="1">
    <location>
        <begin position="28"/>
        <end position="171"/>
    </location>
</feature>
<dbReference type="RefSeq" id="WP_039744489.1">
    <property type="nucleotide sequence ID" value="NZ_CP009788.1"/>
</dbReference>
<reference evidence="3 4" key="1">
    <citation type="journal article" date="2015" name="Genome Announc.">
        <title>Complete Genome of Geobacter pickeringii G13T, a Metal-Reducing Isolate from Sedimentary Kaolin Deposits.</title>
        <authorList>
            <person name="Badalamenti J.P."/>
            <person name="Bond D.R."/>
        </authorList>
    </citation>
    <scope>NUCLEOTIDE SEQUENCE [LARGE SCALE GENOMIC DNA]</scope>
    <source>
        <strain evidence="3 4">G13</strain>
    </source>
</reference>
<sequence>MKISLFLRFALAVAALSVLALPVPSHAVVQKGQAAPPIKVVSTSGQPITLNNYKGYVLVIDFFATWCPPCREAIPHLMTLNRKYAKQGLQILGLSLDEGDEQGVRDFITSKRINYPIALASQDIQADYGLRSLPTVYVVSKKGVVAEKFQGGSEETLRTMESLIKKLLAEP</sequence>
<dbReference type="GO" id="GO:0016491">
    <property type="term" value="F:oxidoreductase activity"/>
    <property type="evidence" value="ECO:0007669"/>
    <property type="project" value="InterPro"/>
</dbReference>
<dbReference type="Proteomes" id="UP000057609">
    <property type="component" value="Chromosome"/>
</dbReference>
<evidence type="ECO:0000313" key="3">
    <source>
        <dbReference type="EMBL" id="AJE04461.1"/>
    </source>
</evidence>
<organism evidence="3 4">
    <name type="scientific">Geobacter pickeringii</name>
    <dbReference type="NCBI Taxonomy" id="345632"/>
    <lineage>
        <taxon>Bacteria</taxon>
        <taxon>Pseudomonadati</taxon>
        <taxon>Thermodesulfobacteriota</taxon>
        <taxon>Desulfuromonadia</taxon>
        <taxon>Geobacterales</taxon>
        <taxon>Geobacteraceae</taxon>
        <taxon>Geobacter</taxon>
    </lineage>
</organism>
<gene>
    <name evidence="3" type="ORF">GPICK_14820</name>
</gene>
<dbReference type="PANTHER" id="PTHR42852">
    <property type="entry name" value="THIOL:DISULFIDE INTERCHANGE PROTEIN DSBE"/>
    <property type="match status" value="1"/>
</dbReference>
<dbReference type="InterPro" id="IPR013766">
    <property type="entry name" value="Thioredoxin_domain"/>
</dbReference>
<accession>A0A0B5BK73</accession>
<dbReference type="SUPFAM" id="SSF52833">
    <property type="entry name" value="Thioredoxin-like"/>
    <property type="match status" value="1"/>
</dbReference>
<dbReference type="EMBL" id="CP009788">
    <property type="protein sequence ID" value="AJE04461.1"/>
    <property type="molecule type" value="Genomic_DNA"/>
</dbReference>
<dbReference type="CDD" id="cd02966">
    <property type="entry name" value="TlpA_like_family"/>
    <property type="match status" value="1"/>
</dbReference>
<proteinExistence type="predicted"/>
<dbReference type="InterPro" id="IPR036249">
    <property type="entry name" value="Thioredoxin-like_sf"/>
</dbReference>
<dbReference type="HOGENOM" id="CLU_042529_11_1_7"/>
<evidence type="ECO:0000256" key="1">
    <source>
        <dbReference type="SAM" id="SignalP"/>
    </source>
</evidence>
<dbReference type="InterPro" id="IPR050553">
    <property type="entry name" value="Thioredoxin_ResA/DsbE_sf"/>
</dbReference>